<comment type="caution">
    <text evidence="3">The sequence shown here is derived from an EMBL/GenBank/DDBJ whole genome shotgun (WGS) entry which is preliminary data.</text>
</comment>
<sequence length="283" mass="33266">YALYRVDLNTAGKDLWKKTYDQLKSENRQIRIDFYRQIHISNLSAREAIMDIWERTADIRDVSDVIVVNRDGEVSCFYVDENTPRRISGFIRINSSGALVTLDTKDYRIDGMEGNWLAADEIIIDGRQFFLMEHQDYHRQTTRVILDCYGKKIMEECGNGFDQQTKEILHGYVRNNQIKEPDAIEKQNKPDRLKRLELWQKAYENGHYERSWESGMEVNYDAIDGCVNHQKDHPGKALPDPEKKPKKRLSVIKRLREKQIAIAKRTGRSVPKYLEQQLAREKD</sequence>
<feature type="domain" description="Large polyvalent protein-associated" evidence="2">
    <location>
        <begin position="96"/>
        <end position="180"/>
    </location>
</feature>
<gene>
    <name evidence="3" type="ORF">H6A13_12610</name>
</gene>
<feature type="compositionally biased region" description="Basic and acidic residues" evidence="1">
    <location>
        <begin position="229"/>
        <end position="243"/>
    </location>
</feature>
<proteinExistence type="predicted"/>
<reference evidence="3" key="1">
    <citation type="submission" date="2020-08" db="EMBL/GenBank/DDBJ databases">
        <authorList>
            <person name="Cejkova D."/>
            <person name="Kubasova T."/>
            <person name="Jahodarova E."/>
            <person name="Rychlik I."/>
        </authorList>
    </citation>
    <scope>NUCLEOTIDE SEQUENCE</scope>
    <source>
        <strain evidence="3">An420c</strain>
    </source>
</reference>
<feature type="non-terminal residue" evidence="3">
    <location>
        <position position="1"/>
    </location>
</feature>
<dbReference type="RefSeq" id="WP_204909892.1">
    <property type="nucleotide sequence ID" value="NZ_JACJLV010000080.1"/>
</dbReference>
<evidence type="ECO:0000313" key="4">
    <source>
        <dbReference type="Proteomes" id="UP000713880"/>
    </source>
</evidence>
<dbReference type="EMBL" id="JACJLV010000080">
    <property type="protein sequence ID" value="MBM6827920.1"/>
    <property type="molecule type" value="Genomic_DNA"/>
</dbReference>
<dbReference type="Pfam" id="PF18832">
    <property type="entry name" value="LPD18"/>
    <property type="match status" value="1"/>
</dbReference>
<evidence type="ECO:0000259" key="2">
    <source>
        <dbReference type="Pfam" id="PF18832"/>
    </source>
</evidence>
<dbReference type="Proteomes" id="UP000713880">
    <property type="component" value="Unassembled WGS sequence"/>
</dbReference>
<reference evidence="3" key="2">
    <citation type="journal article" date="2021" name="Sci. Rep.">
        <title>The distribution of antibiotic resistance genes in chicken gut microbiota commensals.</title>
        <authorList>
            <person name="Juricova H."/>
            <person name="Matiasovicova J."/>
            <person name="Kubasova T."/>
            <person name="Cejkova D."/>
            <person name="Rychlik I."/>
        </authorList>
    </citation>
    <scope>NUCLEOTIDE SEQUENCE</scope>
    <source>
        <strain evidence="3">An420c</strain>
    </source>
</reference>
<organism evidence="3 4">
    <name type="scientific">Mordavella massiliensis</name>
    <dbReference type="NCBI Taxonomy" id="1871024"/>
    <lineage>
        <taxon>Bacteria</taxon>
        <taxon>Bacillati</taxon>
        <taxon>Bacillota</taxon>
        <taxon>Clostridia</taxon>
        <taxon>Eubacteriales</taxon>
        <taxon>Clostridiaceae</taxon>
        <taxon>Mordavella</taxon>
    </lineage>
</organism>
<accession>A0A939BD47</accession>
<feature type="region of interest" description="Disordered" evidence="1">
    <location>
        <begin position="228"/>
        <end position="248"/>
    </location>
</feature>
<dbReference type="InterPro" id="IPR041258">
    <property type="entry name" value="LPD18"/>
</dbReference>
<name>A0A939BD47_9CLOT</name>
<protein>
    <submittedName>
        <fullName evidence="3">DUF4316 domain-containing protein</fullName>
    </submittedName>
</protein>
<dbReference type="AlphaFoldDB" id="A0A939BD47"/>
<evidence type="ECO:0000256" key="1">
    <source>
        <dbReference type="SAM" id="MobiDB-lite"/>
    </source>
</evidence>
<keyword evidence="4" id="KW-1185">Reference proteome</keyword>
<evidence type="ECO:0000313" key="3">
    <source>
        <dbReference type="EMBL" id="MBM6827920.1"/>
    </source>
</evidence>